<reference evidence="3 4" key="1">
    <citation type="submission" date="2020-03" db="EMBL/GenBank/DDBJ databases">
        <title>Genomic Encyclopedia of Type Strains, Phase IV (KMG-IV): sequencing the most valuable type-strain genomes for metagenomic binning, comparative biology and taxonomic classification.</title>
        <authorList>
            <person name="Goeker M."/>
        </authorList>
    </citation>
    <scope>NUCLEOTIDE SEQUENCE [LARGE SCALE GENOMIC DNA]</scope>
    <source>
        <strain evidence="3 4">DSM 102865</strain>
    </source>
</reference>
<keyword evidence="4" id="KW-1185">Reference proteome</keyword>
<accession>A0ABX0USX7</accession>
<keyword evidence="1" id="KW-0732">Signal</keyword>
<dbReference type="Gene3D" id="2.60.120.560">
    <property type="entry name" value="Exo-inulinase, domain 1"/>
    <property type="match status" value="1"/>
</dbReference>
<comment type="caution">
    <text evidence="3">The sequence shown here is derived from an EMBL/GenBank/DDBJ whole genome shotgun (WGS) entry which is preliminary data.</text>
</comment>
<protein>
    <recommendedName>
        <fullName evidence="2">3-keto-alpha-glucoside-1,2-lyase/3-keto-2-hydroxy-glucal hydratase domain-containing protein</fullName>
    </recommendedName>
</protein>
<proteinExistence type="predicted"/>
<name>A0ABX0USX7_9BACT</name>
<dbReference type="Gene3D" id="2.60.120.380">
    <property type="match status" value="1"/>
</dbReference>
<dbReference type="InterPro" id="IPR010496">
    <property type="entry name" value="AL/BT2_dom"/>
</dbReference>
<feature type="chain" id="PRO_5045381967" description="3-keto-alpha-glucoside-1,2-lyase/3-keto-2-hydroxy-glucal hydratase domain-containing protein" evidence="1">
    <location>
        <begin position="22"/>
        <end position="575"/>
    </location>
</feature>
<organism evidence="3 4">
    <name type="scientific">Dyadobacter arcticus</name>
    <dbReference type="NCBI Taxonomy" id="1078754"/>
    <lineage>
        <taxon>Bacteria</taxon>
        <taxon>Pseudomonadati</taxon>
        <taxon>Bacteroidota</taxon>
        <taxon>Cytophagia</taxon>
        <taxon>Cytophagales</taxon>
        <taxon>Spirosomataceae</taxon>
        <taxon>Dyadobacter</taxon>
    </lineage>
</organism>
<feature type="signal peptide" evidence="1">
    <location>
        <begin position="1"/>
        <end position="21"/>
    </location>
</feature>
<evidence type="ECO:0000259" key="2">
    <source>
        <dbReference type="Pfam" id="PF06439"/>
    </source>
</evidence>
<dbReference type="Proteomes" id="UP001179181">
    <property type="component" value="Unassembled WGS sequence"/>
</dbReference>
<dbReference type="SUPFAM" id="SSF56988">
    <property type="entry name" value="Anthrax protective antigen"/>
    <property type="match status" value="1"/>
</dbReference>
<evidence type="ECO:0000313" key="3">
    <source>
        <dbReference type="EMBL" id="NIJ54081.1"/>
    </source>
</evidence>
<evidence type="ECO:0000256" key="1">
    <source>
        <dbReference type="SAM" id="SignalP"/>
    </source>
</evidence>
<gene>
    <name evidence="3" type="ORF">FHS68_003263</name>
</gene>
<dbReference type="EMBL" id="JAASQJ010000003">
    <property type="protein sequence ID" value="NIJ54081.1"/>
    <property type="molecule type" value="Genomic_DNA"/>
</dbReference>
<evidence type="ECO:0000313" key="4">
    <source>
        <dbReference type="Proteomes" id="UP001179181"/>
    </source>
</evidence>
<dbReference type="Pfam" id="PF06439">
    <property type="entry name" value="3keto-disac_hyd"/>
    <property type="match status" value="1"/>
</dbReference>
<sequence length="575" mass="63126">MRRHIVKVCLLFLSSPIFVLGQTVKGNYSPLSLKDLSSFQSSSSNWSVQGNVVIHPTGLTKTKMLAGEGVLIGNAGSAITTKLKASDLRLFLEFMVSPGAEGSVVLPGGQKVRLSDSSKQKMANALTSGYIGQFPTQNASKSPGLWQTLELAYDASVPHIPNSARLNSLALNGVTILETIYLPNSKPANEGQSLSLEVTKGTIAFRNIGYQLLANSKPLTLNNLTYKVYSDKWDSKEYSKLDHEGQSGILTQEVTNGMREFHLVYEGDINVSEAGDYLFTTIYSGPVLTLDVDGKNVLTNGESTSQESHTGSVNLTQGKHPFKLYYSRFPWRQPALGLRVEKSGVRPYDLHVLSSLPEPEPKPYISVTPDMRPEMVRSFVLIPGEKYKRTHCISVGSPDGWNYTVDLNRGALLQAWRGQFADVTEMWYERGEPQILAPAGLNVHISGRSSFAALENDKTAWPDSSNINFLGYKIQAQGYPVFRYAVGGTTITDEMVSAGNTFTRTVKVDGAATSPLYSLLASGKRIVEIEKGLYQVDDRFYVMVDKKAKPLIRPSGETSELVLPISGTTSYSMFW</sequence>
<feature type="domain" description="3-keto-alpha-glucoside-1,2-lyase/3-keto-2-hydroxy-glucal hydratase" evidence="2">
    <location>
        <begin position="41"/>
        <end position="208"/>
    </location>
</feature>
<dbReference type="RefSeq" id="WP_167271841.1">
    <property type="nucleotide sequence ID" value="NZ_JAASQJ010000003.1"/>
</dbReference>